<dbReference type="Proteomes" id="UP000280346">
    <property type="component" value="Unassembled WGS sequence"/>
</dbReference>
<organism evidence="1 2">
    <name type="scientific">Azospirillum doebereinerae</name>
    <dbReference type="NCBI Taxonomy" id="92933"/>
    <lineage>
        <taxon>Bacteria</taxon>
        <taxon>Pseudomonadati</taxon>
        <taxon>Pseudomonadota</taxon>
        <taxon>Alphaproteobacteria</taxon>
        <taxon>Rhodospirillales</taxon>
        <taxon>Azospirillaceae</taxon>
        <taxon>Azospirillum</taxon>
    </lineage>
</organism>
<proteinExistence type="predicted"/>
<protein>
    <submittedName>
        <fullName evidence="1">Uncharacterized protein</fullName>
    </submittedName>
</protein>
<gene>
    <name evidence="1" type="ORF">EJ913_27215</name>
</gene>
<dbReference type="AlphaFoldDB" id="A0A3S0WR51"/>
<dbReference type="EMBL" id="RZIJ01000032">
    <property type="protein sequence ID" value="RUQ63904.1"/>
    <property type="molecule type" value="Genomic_DNA"/>
</dbReference>
<evidence type="ECO:0000313" key="2">
    <source>
        <dbReference type="Proteomes" id="UP000280346"/>
    </source>
</evidence>
<accession>A0A3S0WR51</accession>
<evidence type="ECO:0000313" key="1">
    <source>
        <dbReference type="EMBL" id="RUQ63904.1"/>
    </source>
</evidence>
<sequence length="33" mass="3833">MFVLNPKPAHEVLGLDETWAEEFQNEVEAKFTL</sequence>
<comment type="caution">
    <text evidence="1">The sequence shown here is derived from an EMBL/GenBank/DDBJ whole genome shotgun (WGS) entry which is preliminary data.</text>
</comment>
<name>A0A3S0WR51_9PROT</name>
<keyword evidence="2" id="KW-1185">Reference proteome</keyword>
<reference evidence="1 2" key="1">
    <citation type="submission" date="2018-12" db="EMBL/GenBank/DDBJ databases">
        <authorList>
            <person name="Yang Y."/>
        </authorList>
    </citation>
    <scope>NUCLEOTIDE SEQUENCE [LARGE SCALE GENOMIC DNA]</scope>
    <source>
        <strain evidence="1 2">GSF71</strain>
    </source>
</reference>